<accession>A0A147IAA9</accession>
<gene>
    <name evidence="3" type="ORF">NS334_00985</name>
</gene>
<organism evidence="3 4">
    <name type="scientific">Sphingomonas endophytica</name>
    <dbReference type="NCBI Taxonomy" id="869719"/>
    <lineage>
        <taxon>Bacteria</taxon>
        <taxon>Pseudomonadati</taxon>
        <taxon>Pseudomonadota</taxon>
        <taxon>Alphaproteobacteria</taxon>
        <taxon>Sphingomonadales</taxon>
        <taxon>Sphingomonadaceae</taxon>
        <taxon>Sphingomonas</taxon>
    </lineage>
</organism>
<dbReference type="EMBL" id="LDTB01000001">
    <property type="protein sequence ID" value="KTT76808.1"/>
    <property type="molecule type" value="Genomic_DNA"/>
</dbReference>
<comment type="caution">
    <text evidence="3">The sequence shown here is derived from an EMBL/GenBank/DDBJ whole genome shotgun (WGS) entry which is preliminary data.</text>
</comment>
<dbReference type="PATRIC" id="fig|869719.3.peg.205"/>
<evidence type="ECO:0000313" key="3">
    <source>
        <dbReference type="EMBL" id="KTT76808.1"/>
    </source>
</evidence>
<feature type="domain" description="PilZ" evidence="2">
    <location>
        <begin position="10"/>
        <end position="92"/>
    </location>
</feature>
<feature type="region of interest" description="Disordered" evidence="1">
    <location>
        <begin position="1"/>
        <end position="21"/>
    </location>
</feature>
<evidence type="ECO:0000256" key="1">
    <source>
        <dbReference type="SAM" id="MobiDB-lite"/>
    </source>
</evidence>
<evidence type="ECO:0000259" key="2">
    <source>
        <dbReference type="Pfam" id="PF07238"/>
    </source>
</evidence>
<dbReference type="Gene3D" id="2.40.10.220">
    <property type="entry name" value="predicted glycosyltransferase like domains"/>
    <property type="match status" value="1"/>
</dbReference>
<proteinExistence type="predicted"/>
<protein>
    <recommendedName>
        <fullName evidence="2">PilZ domain-containing protein</fullName>
    </recommendedName>
</protein>
<reference evidence="3 4" key="1">
    <citation type="journal article" date="2016" name="Front. Microbiol.">
        <title>Genomic Resource of Rice Seed Associated Bacteria.</title>
        <authorList>
            <person name="Midha S."/>
            <person name="Bansal K."/>
            <person name="Sharma S."/>
            <person name="Kumar N."/>
            <person name="Patil P.P."/>
            <person name="Chaudhry V."/>
            <person name="Patil P.B."/>
        </authorList>
    </citation>
    <scope>NUCLEOTIDE SEQUENCE [LARGE SCALE GENOMIC DNA]</scope>
    <source>
        <strain evidence="3 4">NS334</strain>
    </source>
</reference>
<dbReference type="GO" id="GO:0035438">
    <property type="term" value="F:cyclic-di-GMP binding"/>
    <property type="evidence" value="ECO:0007669"/>
    <property type="project" value="InterPro"/>
</dbReference>
<dbReference type="InterPro" id="IPR009875">
    <property type="entry name" value="PilZ_domain"/>
</dbReference>
<dbReference type="SUPFAM" id="SSF141371">
    <property type="entry name" value="PilZ domain-like"/>
    <property type="match status" value="1"/>
</dbReference>
<keyword evidence="4" id="KW-1185">Reference proteome</keyword>
<dbReference type="Pfam" id="PF07238">
    <property type="entry name" value="PilZ"/>
    <property type="match status" value="1"/>
</dbReference>
<name>A0A147IAA9_9SPHN</name>
<dbReference type="AlphaFoldDB" id="A0A147IAA9"/>
<sequence>MVDRQTASSRRDDRGRGELHMSARMRADEADAGFLVRVRNVSAGGLMAELPHPLPPDSAVEVKLTGIGWVAGRVVWQTEGRTGVAFDHPVDVSLVKDAGSGE</sequence>
<evidence type="ECO:0000313" key="4">
    <source>
        <dbReference type="Proteomes" id="UP000074310"/>
    </source>
</evidence>
<dbReference type="Proteomes" id="UP000074310">
    <property type="component" value="Unassembled WGS sequence"/>
</dbReference>